<dbReference type="InterPro" id="IPR008928">
    <property type="entry name" value="6-hairpin_glycosidase_sf"/>
</dbReference>
<keyword evidence="1 2" id="KW-0378">Hydrolase</keyword>
<evidence type="ECO:0000313" key="2">
    <source>
        <dbReference type="EMBL" id="SFC72693.1"/>
    </source>
</evidence>
<dbReference type="RefSeq" id="WP_092543968.1">
    <property type="nucleotide sequence ID" value="NZ_FOKV01000008.1"/>
</dbReference>
<dbReference type="AlphaFoldDB" id="A0A1I1LQW8"/>
<reference evidence="3" key="1">
    <citation type="submission" date="2016-10" db="EMBL/GenBank/DDBJ databases">
        <authorList>
            <person name="Varghese N."/>
            <person name="Submissions S."/>
        </authorList>
    </citation>
    <scope>NUCLEOTIDE SEQUENCE [LARGE SCALE GENOMIC DNA]</scope>
    <source>
        <strain evidence="3">DSM 24499</strain>
    </source>
</reference>
<evidence type="ECO:0000313" key="3">
    <source>
        <dbReference type="Proteomes" id="UP000199438"/>
    </source>
</evidence>
<dbReference type="STRING" id="1334022.SAMN04487907_1085"/>
<dbReference type="GO" id="GO:0016787">
    <property type="term" value="F:hydrolase activity"/>
    <property type="evidence" value="ECO:0007669"/>
    <property type="project" value="UniProtKB-KW"/>
</dbReference>
<dbReference type="InterPro" id="IPR052043">
    <property type="entry name" value="PolySaccharide_Degr_Enz"/>
</dbReference>
<evidence type="ECO:0000256" key="1">
    <source>
        <dbReference type="ARBA" id="ARBA00022801"/>
    </source>
</evidence>
<name>A0A1I1LQW8_9FLAO</name>
<protein>
    <submittedName>
        <fullName evidence="2">Unsaturated rhamnogalacturonyl hydrolase</fullName>
    </submittedName>
</protein>
<keyword evidence="3" id="KW-1185">Reference proteome</keyword>
<dbReference type="SUPFAM" id="SSF48208">
    <property type="entry name" value="Six-hairpin glycosidases"/>
    <property type="match status" value="1"/>
</dbReference>
<gene>
    <name evidence="2" type="ORF">SAMN04487907_1085</name>
</gene>
<proteinExistence type="predicted"/>
<dbReference type="EMBL" id="FOKV01000008">
    <property type="protein sequence ID" value="SFC72693.1"/>
    <property type="molecule type" value="Genomic_DNA"/>
</dbReference>
<dbReference type="InterPro" id="IPR010905">
    <property type="entry name" value="Glyco_hydro_88"/>
</dbReference>
<dbReference type="Gene3D" id="1.50.10.10">
    <property type="match status" value="1"/>
</dbReference>
<dbReference type="PANTHER" id="PTHR33886:SF8">
    <property type="entry name" value="UNSATURATED RHAMNOGALACTURONAN HYDROLASE (EUROFUNG)"/>
    <property type="match status" value="1"/>
</dbReference>
<dbReference type="Pfam" id="PF07470">
    <property type="entry name" value="Glyco_hydro_88"/>
    <property type="match status" value="1"/>
</dbReference>
<dbReference type="InterPro" id="IPR012341">
    <property type="entry name" value="6hp_glycosidase-like_sf"/>
</dbReference>
<dbReference type="GO" id="GO:0005975">
    <property type="term" value="P:carbohydrate metabolic process"/>
    <property type="evidence" value="ECO:0007669"/>
    <property type="project" value="InterPro"/>
</dbReference>
<accession>A0A1I1LQW8</accession>
<dbReference type="PANTHER" id="PTHR33886">
    <property type="entry name" value="UNSATURATED RHAMNOGALACTURONAN HYDROLASE (EUROFUNG)"/>
    <property type="match status" value="1"/>
</dbReference>
<sequence>MNTIEFQKYRSFLFIIILAVVSVGCKNKEEKETVTVSTESEMKISDSLKWSERMLLSEIARFPDPTLLDFREKPKWNYTNGLILTATQRVHEEINKQAYFNYIYEFGDKMVNENGEIKTYTQQDYKLDVLKPGDALLYLYSKTKEKRFLKALQTLRTQITDQPRTSDGGFWHKKVYEHQMWLDGLYMAQPFYAHYTKMFGEGEETEAYNEIVKQFALIQKHTLDEKTGLLYHGWDEKKQQDWADTNTGTSANFWSRAMGWYGMALVDVLDYLPEDHPGRKDMITYLNQFVKAVAKVQDKDTGLWYQVLDKGDLEGNYLEATGSAMFVYVMAKGVNQGYLPKEYRTIAEKGFQGLLDHLVEVEPNGMVNLKKCCAVAGLGGDRDGSFEYYINEEVRANDPKGTGPFIMASLELNK</sequence>
<dbReference type="OrthoDB" id="6381507at2"/>
<organism evidence="2 3">
    <name type="scientific">Zunongwangia mangrovi</name>
    <dbReference type="NCBI Taxonomy" id="1334022"/>
    <lineage>
        <taxon>Bacteria</taxon>
        <taxon>Pseudomonadati</taxon>
        <taxon>Bacteroidota</taxon>
        <taxon>Flavobacteriia</taxon>
        <taxon>Flavobacteriales</taxon>
        <taxon>Flavobacteriaceae</taxon>
        <taxon>Zunongwangia</taxon>
    </lineage>
</organism>
<dbReference type="Proteomes" id="UP000199438">
    <property type="component" value="Unassembled WGS sequence"/>
</dbReference>